<dbReference type="InterPro" id="IPR036691">
    <property type="entry name" value="Endo/exonu/phosph_ase_sf"/>
</dbReference>
<feature type="binding site" evidence="7">
    <location>
        <position position="7"/>
    </location>
    <ligand>
        <name>Mg(2+)</name>
        <dbReference type="ChEBI" id="CHEBI:18420"/>
        <label>1</label>
    </ligand>
</feature>
<dbReference type="InterPro" id="IPR037493">
    <property type="entry name" value="ExoIII-like"/>
</dbReference>
<gene>
    <name evidence="10" type="primary">xth</name>
    <name evidence="10" type="ORF">HHL09_01510</name>
</gene>
<dbReference type="InterPro" id="IPR004808">
    <property type="entry name" value="AP_endonuc_1"/>
</dbReference>
<feature type="domain" description="Endonuclease/exonuclease/phosphatase" evidence="9">
    <location>
        <begin position="4"/>
        <end position="248"/>
    </location>
</feature>
<feature type="site" description="Important for catalytic activity" evidence="8">
    <location>
        <position position="218"/>
    </location>
</feature>
<dbReference type="CDD" id="cd09086">
    <property type="entry name" value="ExoIII-like_AP-endo"/>
    <property type="match status" value="1"/>
</dbReference>
<dbReference type="InterPro" id="IPR020848">
    <property type="entry name" value="AP_endonuclease_F1_CS"/>
</dbReference>
<dbReference type="RefSeq" id="WP_169452735.1">
    <property type="nucleotide sequence ID" value="NZ_CP051774.1"/>
</dbReference>
<comment type="cofactor">
    <cofactor evidence="7">
        <name>Mg(2+)</name>
        <dbReference type="ChEBI" id="CHEBI:18420"/>
    </cofactor>
    <cofactor evidence="7">
        <name>Mn(2+)</name>
        <dbReference type="ChEBI" id="CHEBI:29035"/>
    </cofactor>
    <text evidence="7">Probably binds two magnesium or manganese ions per subunit.</text>
</comment>
<dbReference type="Gene3D" id="3.60.10.10">
    <property type="entry name" value="Endonuclease/exonuclease/phosphatase"/>
    <property type="match status" value="1"/>
</dbReference>
<evidence type="ECO:0000256" key="6">
    <source>
        <dbReference type="PIRSR" id="PIRSR604808-1"/>
    </source>
</evidence>
<evidence type="ECO:0000256" key="2">
    <source>
        <dbReference type="ARBA" id="ARBA00007092"/>
    </source>
</evidence>
<evidence type="ECO:0000256" key="3">
    <source>
        <dbReference type="ARBA" id="ARBA00022723"/>
    </source>
</evidence>
<dbReference type="PROSITE" id="PS51435">
    <property type="entry name" value="AP_NUCLEASE_F1_4"/>
    <property type="match status" value="1"/>
</dbReference>
<feature type="binding site" evidence="7">
    <location>
        <position position="248"/>
    </location>
    <ligand>
        <name>Mg(2+)</name>
        <dbReference type="ChEBI" id="CHEBI:18420"/>
        <label>1</label>
    </ligand>
</feature>
<dbReference type="InterPro" id="IPR020847">
    <property type="entry name" value="AP_endonuclease_F1_BS"/>
</dbReference>
<feature type="active site" evidence="6">
    <location>
        <position position="106"/>
    </location>
</feature>
<keyword evidence="11" id="KW-1185">Reference proteome</keyword>
<dbReference type="EMBL" id="CP051774">
    <property type="protein sequence ID" value="QJE94514.1"/>
    <property type="molecule type" value="Genomic_DNA"/>
</dbReference>
<dbReference type="GO" id="GO:0008311">
    <property type="term" value="F:double-stranded DNA 3'-5' DNA exonuclease activity"/>
    <property type="evidence" value="ECO:0007669"/>
    <property type="project" value="UniProtKB-EC"/>
</dbReference>
<feature type="binding site" evidence="7">
    <location>
        <position position="34"/>
    </location>
    <ligand>
        <name>Mg(2+)</name>
        <dbReference type="ChEBI" id="CHEBI:18420"/>
        <label>1</label>
    </ligand>
</feature>
<evidence type="ECO:0000256" key="8">
    <source>
        <dbReference type="PIRSR" id="PIRSR604808-3"/>
    </source>
</evidence>
<dbReference type="NCBIfam" id="TIGR00633">
    <property type="entry name" value="xth"/>
    <property type="match status" value="1"/>
</dbReference>
<feature type="site" description="Transition state stabilizer" evidence="8">
    <location>
        <position position="149"/>
    </location>
</feature>
<evidence type="ECO:0000313" key="11">
    <source>
        <dbReference type="Proteomes" id="UP000501812"/>
    </source>
</evidence>
<keyword evidence="7" id="KW-0464">Manganese</keyword>
<dbReference type="Pfam" id="PF03372">
    <property type="entry name" value="Exo_endo_phos"/>
    <property type="match status" value="1"/>
</dbReference>
<dbReference type="AlphaFoldDB" id="A0A858RD33"/>
<keyword evidence="5 7" id="KW-0460">Magnesium</keyword>
<comment type="cofactor">
    <cofactor evidence="1">
        <name>Mn(2+)</name>
        <dbReference type="ChEBI" id="CHEBI:29035"/>
    </cofactor>
</comment>
<feature type="site" description="Interaction with DNA substrate" evidence="8">
    <location>
        <position position="248"/>
    </location>
</feature>
<reference evidence="10 11" key="1">
    <citation type="submission" date="2020-04" db="EMBL/GenBank/DDBJ databases">
        <title>Luteolibacter sp. G-1-1-1 isolated from soil.</title>
        <authorList>
            <person name="Dahal R.H."/>
        </authorList>
    </citation>
    <scope>NUCLEOTIDE SEQUENCE [LARGE SCALE GENOMIC DNA]</scope>
    <source>
        <strain evidence="10 11">G-1-1-1</strain>
    </source>
</reference>
<dbReference type="GO" id="GO:0046872">
    <property type="term" value="F:metal ion binding"/>
    <property type="evidence" value="ECO:0007669"/>
    <property type="project" value="UniProtKB-KW"/>
</dbReference>
<dbReference type="GO" id="GO:0004519">
    <property type="term" value="F:endonuclease activity"/>
    <property type="evidence" value="ECO:0007669"/>
    <property type="project" value="InterPro"/>
</dbReference>
<dbReference type="PANTHER" id="PTHR43250:SF1">
    <property type="entry name" value="EXODEOXYRIBONUCLEASE III"/>
    <property type="match status" value="1"/>
</dbReference>
<accession>A0A858RD33</accession>
<keyword evidence="3 7" id="KW-0479">Metal-binding</keyword>
<dbReference type="KEGG" id="luo:HHL09_01510"/>
<feature type="active site" description="Proton acceptor" evidence="6">
    <location>
        <position position="248"/>
    </location>
</feature>
<evidence type="ECO:0000259" key="9">
    <source>
        <dbReference type="Pfam" id="PF03372"/>
    </source>
</evidence>
<dbReference type="InterPro" id="IPR005135">
    <property type="entry name" value="Endo/exonuclease/phosphatase"/>
</dbReference>
<dbReference type="EC" id="3.1.11.2" evidence="10"/>
<dbReference type="NCBIfam" id="TIGR00195">
    <property type="entry name" value="exoDNase_III"/>
    <property type="match status" value="1"/>
</dbReference>
<protein>
    <submittedName>
        <fullName evidence="10">Exodeoxyribonuclease III</fullName>
        <ecNumber evidence="10">3.1.11.2</ecNumber>
    </submittedName>
</protein>
<feature type="active site" description="Proton donor/acceptor" evidence="6">
    <location>
        <position position="147"/>
    </location>
</feature>
<dbReference type="PANTHER" id="PTHR43250">
    <property type="entry name" value="EXODEOXYRIBONUCLEASE III"/>
    <property type="match status" value="1"/>
</dbReference>
<evidence type="ECO:0000256" key="4">
    <source>
        <dbReference type="ARBA" id="ARBA00022801"/>
    </source>
</evidence>
<dbReference type="GO" id="GO:0003677">
    <property type="term" value="F:DNA binding"/>
    <property type="evidence" value="ECO:0007669"/>
    <property type="project" value="InterPro"/>
</dbReference>
<feature type="binding site" evidence="7">
    <location>
        <position position="149"/>
    </location>
    <ligand>
        <name>Mg(2+)</name>
        <dbReference type="ChEBI" id="CHEBI:18420"/>
        <label>1</label>
    </ligand>
</feature>
<dbReference type="GO" id="GO:0006281">
    <property type="term" value="P:DNA repair"/>
    <property type="evidence" value="ECO:0007669"/>
    <property type="project" value="InterPro"/>
</dbReference>
<dbReference type="Proteomes" id="UP000501812">
    <property type="component" value="Chromosome"/>
</dbReference>
<dbReference type="SUPFAM" id="SSF56219">
    <property type="entry name" value="DNase I-like"/>
    <property type="match status" value="1"/>
</dbReference>
<dbReference type="PROSITE" id="PS00726">
    <property type="entry name" value="AP_NUCLEASE_F1_1"/>
    <property type="match status" value="1"/>
</dbReference>
<keyword evidence="4 10" id="KW-0378">Hydrolase</keyword>
<feature type="binding site" evidence="7">
    <location>
        <position position="147"/>
    </location>
    <ligand>
        <name>Mg(2+)</name>
        <dbReference type="ChEBI" id="CHEBI:18420"/>
        <label>1</label>
    </ligand>
</feature>
<comment type="similarity">
    <text evidence="2">Belongs to the DNA repair enzymes AP/ExoA family.</text>
</comment>
<evidence type="ECO:0000256" key="7">
    <source>
        <dbReference type="PIRSR" id="PIRSR604808-2"/>
    </source>
</evidence>
<proteinExistence type="inferred from homology"/>
<name>A0A858RD33_9BACT</name>
<organism evidence="10 11">
    <name type="scientific">Luteolibacter luteus</name>
    <dbReference type="NCBI Taxonomy" id="2728835"/>
    <lineage>
        <taxon>Bacteria</taxon>
        <taxon>Pseudomonadati</taxon>
        <taxon>Verrucomicrobiota</taxon>
        <taxon>Verrucomicrobiia</taxon>
        <taxon>Verrucomicrobiales</taxon>
        <taxon>Verrucomicrobiaceae</taxon>
        <taxon>Luteolibacter</taxon>
    </lineage>
</organism>
<dbReference type="PROSITE" id="PS00728">
    <property type="entry name" value="AP_NUCLEASE_F1_3"/>
    <property type="match status" value="1"/>
</dbReference>
<evidence type="ECO:0000256" key="1">
    <source>
        <dbReference type="ARBA" id="ARBA00001936"/>
    </source>
</evidence>
<evidence type="ECO:0000313" key="10">
    <source>
        <dbReference type="EMBL" id="QJE94514.1"/>
    </source>
</evidence>
<evidence type="ECO:0000256" key="5">
    <source>
        <dbReference type="ARBA" id="ARBA00022842"/>
    </source>
</evidence>
<feature type="binding site" evidence="7">
    <location>
        <position position="247"/>
    </location>
    <ligand>
        <name>Mg(2+)</name>
        <dbReference type="ChEBI" id="CHEBI:18420"/>
        <label>1</label>
    </ligand>
</feature>
<sequence length="267" mass="30402">MKIASYNVNGVNGRLPVLLRWLKEAEPDVVCLQELKSPEEKLPVAAIEDAGYGAIWQGQKSWNGVAILAKDAVPVETRRGLPGDPDDTHSRYLEAAVNGILIGCLYLPNGNPAPGPKFDYKLKWFDRFIKHAKSLLKQKVPVVLAGDYNVMPTDLDVYKPESWRDDALFRPEVREAFQKLLKQGWTDAIRTLHPDERIYTFWDYFRNSFARNAGLRIDHFLLSEELAPRLLRAGVDKEVRGWEKTSDHAPTWIELAGKPKRKRAAKE</sequence>